<proteinExistence type="inferred from homology"/>
<dbReference type="InterPro" id="IPR042100">
    <property type="entry name" value="Bug_dom1"/>
</dbReference>
<dbReference type="EMBL" id="JAOCDZ010000017">
    <property type="protein sequence ID" value="MDH0738495.1"/>
    <property type="molecule type" value="Genomic_DNA"/>
</dbReference>
<reference evidence="3" key="1">
    <citation type="submission" date="2022-09" db="EMBL/GenBank/DDBJ databases">
        <title>Intensive care unit water sources are persistently colonized with multi-drug resistant bacteria and are the site of extensive horizontal gene transfer of antibiotic resistance genes.</title>
        <authorList>
            <person name="Diorio-Toth L."/>
        </authorList>
    </citation>
    <scope>NUCLEOTIDE SEQUENCE</scope>
    <source>
        <strain evidence="3">GD03843</strain>
    </source>
</reference>
<sequence length="325" mass="34205">MKTLSLLAAIAGALTMLSPAHAQQAAAWPDKPVRIIVPFAAGGSTDIVARKVAQRLGQLTNQPFVVENKPGAGGTLGAAYARGQPADGYSLFLGTVSTQSVAPFLYKTLPYDPLKDFRGLAMIASVPNVVVVNKDLKLHDLKGLITTARSKPGGLTYGSSGLGSSNHLATEALRASLDIPVTHVPYRGSGPALTDTMAGHVDFMLDVAMTSLPYIKRGDLNAVAVTSRQRLDVLPDVPTVAEQGFPDFEALGWFGLFAPAQTPEDVAGKIAGLVRQVVTEKDMTAYFEAQGATASGVTLKDFDDVVAADRAHWGKVAELAKIKPE</sequence>
<dbReference type="Gene3D" id="3.40.190.10">
    <property type="entry name" value="Periplasmic binding protein-like II"/>
    <property type="match status" value="1"/>
</dbReference>
<feature type="chain" id="PRO_5041202031" evidence="2">
    <location>
        <begin position="23"/>
        <end position="325"/>
    </location>
</feature>
<dbReference type="AlphaFoldDB" id="A0AA42LS70"/>
<dbReference type="PIRSF" id="PIRSF017082">
    <property type="entry name" value="YflP"/>
    <property type="match status" value="1"/>
</dbReference>
<evidence type="ECO:0000256" key="1">
    <source>
        <dbReference type="ARBA" id="ARBA00006987"/>
    </source>
</evidence>
<dbReference type="PANTHER" id="PTHR42928:SF5">
    <property type="entry name" value="BLR1237 PROTEIN"/>
    <property type="match status" value="1"/>
</dbReference>
<dbReference type="InterPro" id="IPR005064">
    <property type="entry name" value="BUG"/>
</dbReference>
<feature type="signal peptide" evidence="2">
    <location>
        <begin position="1"/>
        <end position="22"/>
    </location>
</feature>
<evidence type="ECO:0000313" key="3">
    <source>
        <dbReference type="EMBL" id="MDH0738495.1"/>
    </source>
</evidence>
<evidence type="ECO:0000313" key="4">
    <source>
        <dbReference type="Proteomes" id="UP001161094"/>
    </source>
</evidence>
<gene>
    <name evidence="3" type="ORF">N5D93_21925</name>
</gene>
<dbReference type="SUPFAM" id="SSF53850">
    <property type="entry name" value="Periplasmic binding protein-like II"/>
    <property type="match status" value="1"/>
</dbReference>
<comment type="caution">
    <text evidence="3">The sequence shown here is derived from an EMBL/GenBank/DDBJ whole genome shotgun (WGS) entry which is preliminary data.</text>
</comment>
<dbReference type="Proteomes" id="UP001161094">
    <property type="component" value="Unassembled WGS sequence"/>
</dbReference>
<organism evidence="3 4">
    <name type="scientific">Achromobacter spanius</name>
    <dbReference type="NCBI Taxonomy" id="217203"/>
    <lineage>
        <taxon>Bacteria</taxon>
        <taxon>Pseudomonadati</taxon>
        <taxon>Pseudomonadota</taxon>
        <taxon>Betaproteobacteria</taxon>
        <taxon>Burkholderiales</taxon>
        <taxon>Alcaligenaceae</taxon>
        <taxon>Achromobacter</taxon>
    </lineage>
</organism>
<evidence type="ECO:0000256" key="2">
    <source>
        <dbReference type="SAM" id="SignalP"/>
    </source>
</evidence>
<dbReference type="Gene3D" id="3.40.190.150">
    <property type="entry name" value="Bordetella uptake gene, domain 1"/>
    <property type="match status" value="1"/>
</dbReference>
<keyword evidence="2" id="KW-0732">Signal</keyword>
<dbReference type="RefSeq" id="WP_259250002.1">
    <property type="nucleotide sequence ID" value="NZ_JAOCDZ010000017.1"/>
</dbReference>
<dbReference type="CDD" id="cd13578">
    <property type="entry name" value="PBP2_Bug27"/>
    <property type="match status" value="1"/>
</dbReference>
<dbReference type="Pfam" id="PF03401">
    <property type="entry name" value="TctC"/>
    <property type="match status" value="1"/>
</dbReference>
<protein>
    <submittedName>
        <fullName evidence="3">Tripartite tricarboxylate transporter substrate binding protein</fullName>
    </submittedName>
</protein>
<accession>A0AA42LS70</accession>
<name>A0AA42LS70_9BURK</name>
<dbReference type="PANTHER" id="PTHR42928">
    <property type="entry name" value="TRICARBOXYLATE-BINDING PROTEIN"/>
    <property type="match status" value="1"/>
</dbReference>
<comment type="similarity">
    <text evidence="1">Belongs to the UPF0065 (bug) family.</text>
</comment>